<evidence type="ECO:0000256" key="1">
    <source>
        <dbReference type="SAM" id="MobiDB-lite"/>
    </source>
</evidence>
<dbReference type="Pfam" id="PF13843">
    <property type="entry name" value="DDE_Tnp_1_7"/>
    <property type="match status" value="1"/>
</dbReference>
<comment type="caution">
    <text evidence="3">The sequence shown here is derived from an EMBL/GenBank/DDBJ whole genome shotgun (WGS) entry which is preliminary data.</text>
</comment>
<evidence type="ECO:0000313" key="3">
    <source>
        <dbReference type="EMBL" id="KAK4320484.1"/>
    </source>
</evidence>
<dbReference type="PANTHER" id="PTHR47272">
    <property type="entry name" value="DDE_TNP_1_7 DOMAIN-CONTAINING PROTEIN"/>
    <property type="match status" value="1"/>
</dbReference>
<keyword evidence="4" id="KW-1185">Reference proteome</keyword>
<feature type="domain" description="PiggyBac transposable element-derived protein" evidence="2">
    <location>
        <begin position="124"/>
        <end position="493"/>
    </location>
</feature>
<reference evidence="3" key="1">
    <citation type="submission" date="2023-11" db="EMBL/GenBank/DDBJ databases">
        <title>Genome assemblies of two species of porcelain crab, Petrolisthes cinctipes and Petrolisthes manimaculis (Anomura: Porcellanidae).</title>
        <authorList>
            <person name="Angst P."/>
        </authorList>
    </citation>
    <scope>NUCLEOTIDE SEQUENCE</scope>
    <source>
        <strain evidence="3">PB745_02</strain>
        <tissue evidence="3">Gill</tissue>
    </source>
</reference>
<accession>A0AAE1Q513</accession>
<dbReference type="InterPro" id="IPR029526">
    <property type="entry name" value="PGBD"/>
</dbReference>
<evidence type="ECO:0000313" key="4">
    <source>
        <dbReference type="Proteomes" id="UP001292094"/>
    </source>
</evidence>
<dbReference type="Proteomes" id="UP001292094">
    <property type="component" value="Unassembled WGS sequence"/>
</dbReference>
<evidence type="ECO:0000259" key="2">
    <source>
        <dbReference type="Pfam" id="PF13843"/>
    </source>
</evidence>
<protein>
    <recommendedName>
        <fullName evidence="2">PiggyBac transposable element-derived protein domain-containing protein</fullName>
    </recommendedName>
</protein>
<feature type="compositionally biased region" description="Polar residues" evidence="1">
    <location>
        <begin position="15"/>
        <end position="26"/>
    </location>
</feature>
<dbReference type="AlphaFoldDB" id="A0AAE1Q513"/>
<feature type="compositionally biased region" description="Polar residues" evidence="1">
    <location>
        <begin position="524"/>
        <end position="544"/>
    </location>
</feature>
<sequence>MSRASKRSNGEEPGPSTSRQARTSQPKRACRAQSFLDHLDESDFSASEDEEWTPGSSGRLAGSGTTSDLEGDSDEDSEEELQGSSVSTSSSDPRRLYYLRNLGFIDRAPQNVAEHLEPGDQLKPIEYFFGYVSNDFVETIVQYTNMRSTELTGVSINTNATEMLKFIGMNFAMSIVKMPRIRMYWQTKTRIPWIADKMPRDRFFKLRSNLKVVDDNRVQEEERKRDRLWKVRPLLEEIRHRCNELPKPAKVSIDESMIPFRGHVSVRQHVPGKPFPDGLKMFVLASPSGMVLDFEIYQTKDSLMSVIDQLGVKPDRNTITVGEAAVLRFVRSVENGTSIFFDRYFTSANLLCDLYERGLRGTGTIKKNMVPKEAKAKLKSEPTLRKQGRGASDCLVRNDGKVAITAWYDKKLVLMGSNEFSVNDEDECQRWCKAERTHVPVKRPRVVREYNDAMGGVDLHDQVLSYYRSFNRSKKWTVRVVLHMLDLVSANCWMEYRNDAGPHPHQYMDFKLILADQLMSDDLNISSTSDSTPRTGVSTESETEPSPKQEVIKIAIASSVTFDLEKNFEDLRPLHNVVRVCNTVLETLPPLVSTWVSMGNSNHTLTK</sequence>
<organism evidence="3 4">
    <name type="scientific">Petrolisthes manimaculis</name>
    <dbReference type="NCBI Taxonomy" id="1843537"/>
    <lineage>
        <taxon>Eukaryota</taxon>
        <taxon>Metazoa</taxon>
        <taxon>Ecdysozoa</taxon>
        <taxon>Arthropoda</taxon>
        <taxon>Crustacea</taxon>
        <taxon>Multicrustacea</taxon>
        <taxon>Malacostraca</taxon>
        <taxon>Eumalacostraca</taxon>
        <taxon>Eucarida</taxon>
        <taxon>Decapoda</taxon>
        <taxon>Pleocyemata</taxon>
        <taxon>Anomura</taxon>
        <taxon>Galatheoidea</taxon>
        <taxon>Porcellanidae</taxon>
        <taxon>Petrolisthes</taxon>
    </lineage>
</organism>
<dbReference type="PANTHER" id="PTHR47272:SF2">
    <property type="entry name" value="PIGGYBAC TRANSPOSABLE ELEMENT-DERIVED PROTEIN 3-LIKE"/>
    <property type="match status" value="1"/>
</dbReference>
<proteinExistence type="predicted"/>
<feature type="compositionally biased region" description="Acidic residues" evidence="1">
    <location>
        <begin position="69"/>
        <end position="81"/>
    </location>
</feature>
<feature type="compositionally biased region" description="Low complexity" evidence="1">
    <location>
        <begin position="82"/>
        <end position="91"/>
    </location>
</feature>
<dbReference type="EMBL" id="JAWZYT010000665">
    <property type="protein sequence ID" value="KAK4320484.1"/>
    <property type="molecule type" value="Genomic_DNA"/>
</dbReference>
<feature type="region of interest" description="Disordered" evidence="1">
    <location>
        <begin position="1"/>
        <end position="92"/>
    </location>
</feature>
<gene>
    <name evidence="3" type="ORF">Pmani_008650</name>
</gene>
<feature type="compositionally biased region" description="Acidic residues" evidence="1">
    <location>
        <begin position="40"/>
        <end position="52"/>
    </location>
</feature>
<name>A0AAE1Q513_9EUCA</name>
<feature type="region of interest" description="Disordered" evidence="1">
    <location>
        <begin position="524"/>
        <end position="548"/>
    </location>
</feature>